<proteinExistence type="predicted"/>
<feature type="compositionally biased region" description="Low complexity" evidence="1">
    <location>
        <begin position="9"/>
        <end position="19"/>
    </location>
</feature>
<dbReference type="Proteomes" id="UP000623467">
    <property type="component" value="Unassembled WGS sequence"/>
</dbReference>
<comment type="caution">
    <text evidence="2">The sequence shown here is derived from an EMBL/GenBank/DDBJ whole genome shotgun (WGS) entry which is preliminary data.</text>
</comment>
<name>A0A8H6XU59_9AGAR</name>
<organism evidence="2 3">
    <name type="scientific">Mycena sanguinolenta</name>
    <dbReference type="NCBI Taxonomy" id="230812"/>
    <lineage>
        <taxon>Eukaryota</taxon>
        <taxon>Fungi</taxon>
        <taxon>Dikarya</taxon>
        <taxon>Basidiomycota</taxon>
        <taxon>Agaricomycotina</taxon>
        <taxon>Agaricomycetes</taxon>
        <taxon>Agaricomycetidae</taxon>
        <taxon>Agaricales</taxon>
        <taxon>Marasmiineae</taxon>
        <taxon>Mycenaceae</taxon>
        <taxon>Mycena</taxon>
    </lineage>
</organism>
<evidence type="ECO:0000256" key="1">
    <source>
        <dbReference type="SAM" id="MobiDB-lite"/>
    </source>
</evidence>
<feature type="region of interest" description="Disordered" evidence="1">
    <location>
        <begin position="239"/>
        <end position="290"/>
    </location>
</feature>
<dbReference type="EMBL" id="JACAZH010000018">
    <property type="protein sequence ID" value="KAF7346784.1"/>
    <property type="molecule type" value="Genomic_DNA"/>
</dbReference>
<protein>
    <submittedName>
        <fullName evidence="2">Uncharacterized protein</fullName>
    </submittedName>
</protein>
<evidence type="ECO:0000313" key="3">
    <source>
        <dbReference type="Proteomes" id="UP000623467"/>
    </source>
</evidence>
<dbReference type="OrthoDB" id="3083096at2759"/>
<keyword evidence="3" id="KW-1185">Reference proteome</keyword>
<dbReference type="AlphaFoldDB" id="A0A8H6XU59"/>
<feature type="compositionally biased region" description="Low complexity" evidence="1">
    <location>
        <begin position="83"/>
        <end position="96"/>
    </location>
</feature>
<feature type="region of interest" description="Disordered" evidence="1">
    <location>
        <begin position="56"/>
        <end position="103"/>
    </location>
</feature>
<sequence>MNTRDALISTPSSSFSSYSRVRRGKLPTMAPPARQPRSRSPVSMYVSYETAVTKQPKPLIKLEKKKRKAPLQVMEVPPSPGGSTEATESIASSAPSDTPCQPALTPFLSLRRRKSPEPRRRLLSSTSIALGDWAGPSRRTPLAPSVDMDEVVVRPCDDFAPALVRKLGKSPAPALDFAGDSDDDYSSELSAPTKLQISSHAYSGIKAEVPLSLDDSECDVDDAYTQRLSGFLPPMEFRPPSELIIPPYPPSDTTSELSETLEPETPSSSSFPIDHDDIVTTPRHGIRDSP</sequence>
<reference evidence="2" key="1">
    <citation type="submission" date="2020-05" db="EMBL/GenBank/DDBJ databases">
        <title>Mycena genomes resolve the evolution of fungal bioluminescence.</title>
        <authorList>
            <person name="Tsai I.J."/>
        </authorList>
    </citation>
    <scope>NUCLEOTIDE SEQUENCE</scope>
    <source>
        <strain evidence="2">160909Yilan</strain>
    </source>
</reference>
<feature type="region of interest" description="Disordered" evidence="1">
    <location>
        <begin position="1"/>
        <end position="42"/>
    </location>
</feature>
<feature type="compositionally biased region" description="Low complexity" evidence="1">
    <location>
        <begin position="240"/>
        <end position="270"/>
    </location>
</feature>
<accession>A0A8H6XU59</accession>
<evidence type="ECO:0000313" key="2">
    <source>
        <dbReference type="EMBL" id="KAF7346784.1"/>
    </source>
</evidence>
<gene>
    <name evidence="2" type="ORF">MSAN_01817000</name>
</gene>